<sequence>MLSLSRFKHMNLKGDLFGGVTTAIISLPLALAFGVASGAGAEAGMWGAILVGLFAALFGGSTSLISEPTGPMTVIMTAVLTTMMAKYPETGMAMGFTVVMMAGAFQILLGTLKLGKYVTLMPYSVISGFMSGIGVILIILQIAPLLGHKAPPGGVVGTLSMLPELIMSLHFSELLLGVLTLGILFYLPEKYRQYVPAQLVALIAVTLFSIIFFDTDSIRRIGEIPSGLPDIVFPTFGAEVFTEMVIDALILGTLGCIDTLLTAVIGDSLTRTEHNSDKELRGQGIANMISGLFGALPGAGATMGTVVNIQVGARSPAAGIIRALILMAVVFVAGSLTEPIPMAVLAGIAVYVGFNILDWSFIQRAHKLSLMQMAIMYGVMLLTVFVDLMVAVGLGVFISNIIVIERLSQVQAEQVKAISDSDDDVPMNKHERELFNQAQGQLLYFYLSGPMIFSVSKAIARQHRDIAKYRAMVLDLSDVPMLDVTVSLALENAIIDALDANCEVFIYSPNPQTSEQLHRFNINERLGGSAFCQSREEALNCALAAMAPNEQTAQPNNQVTNVSS</sequence>
<feature type="domain" description="STAS" evidence="6">
    <location>
        <begin position="442"/>
        <end position="542"/>
    </location>
</feature>
<evidence type="ECO:0000256" key="2">
    <source>
        <dbReference type="ARBA" id="ARBA00022692"/>
    </source>
</evidence>
<gene>
    <name evidence="7" type="ORF">BIW53_02710</name>
</gene>
<proteinExistence type="predicted"/>
<evidence type="ECO:0000313" key="7">
    <source>
        <dbReference type="EMBL" id="OHU97246.1"/>
    </source>
</evidence>
<comment type="caution">
    <text evidence="7">The sequence shown here is derived from an EMBL/GenBank/DDBJ whole genome shotgun (WGS) entry which is preliminary data.</text>
</comment>
<keyword evidence="8" id="KW-1185">Reference proteome</keyword>
<evidence type="ECO:0000256" key="1">
    <source>
        <dbReference type="ARBA" id="ARBA00004141"/>
    </source>
</evidence>
<keyword evidence="4 5" id="KW-0472">Membrane</keyword>
<name>A0A1S1NCS4_9GAMM</name>
<dbReference type="EMBL" id="MNAN01000018">
    <property type="protein sequence ID" value="OHU97246.1"/>
    <property type="molecule type" value="Genomic_DNA"/>
</dbReference>
<feature type="transmembrane region" description="Helical" evidence="5">
    <location>
        <begin position="342"/>
        <end position="362"/>
    </location>
</feature>
<dbReference type="GO" id="GO:0055085">
    <property type="term" value="P:transmembrane transport"/>
    <property type="evidence" value="ECO:0007669"/>
    <property type="project" value="InterPro"/>
</dbReference>
<feature type="transmembrane region" description="Helical" evidence="5">
    <location>
        <begin position="93"/>
        <end position="112"/>
    </location>
</feature>
<feature type="transmembrane region" description="Helical" evidence="5">
    <location>
        <begin position="43"/>
        <end position="62"/>
    </location>
</feature>
<evidence type="ECO:0000256" key="5">
    <source>
        <dbReference type="SAM" id="Phobius"/>
    </source>
</evidence>
<feature type="transmembrane region" description="Helical" evidence="5">
    <location>
        <begin position="16"/>
        <end position="37"/>
    </location>
</feature>
<evidence type="ECO:0000256" key="3">
    <source>
        <dbReference type="ARBA" id="ARBA00022989"/>
    </source>
</evidence>
<dbReference type="Gene3D" id="3.30.750.24">
    <property type="entry name" value="STAS domain"/>
    <property type="match status" value="1"/>
</dbReference>
<dbReference type="InterPro" id="IPR002645">
    <property type="entry name" value="STAS_dom"/>
</dbReference>
<organism evidence="7 8">
    <name type="scientific">Pseudoalteromonas byunsanensis</name>
    <dbReference type="NCBI Taxonomy" id="327939"/>
    <lineage>
        <taxon>Bacteria</taxon>
        <taxon>Pseudomonadati</taxon>
        <taxon>Pseudomonadota</taxon>
        <taxon>Gammaproteobacteria</taxon>
        <taxon>Alteromonadales</taxon>
        <taxon>Pseudoalteromonadaceae</taxon>
        <taxon>Pseudoalteromonas</taxon>
    </lineage>
</organism>
<keyword evidence="2 5" id="KW-0812">Transmembrane</keyword>
<comment type="subcellular location">
    <subcellularLocation>
        <location evidence="1">Membrane</location>
        <topology evidence="1">Multi-pass membrane protein</topology>
    </subcellularLocation>
</comment>
<dbReference type="OrthoDB" id="9769739at2"/>
<feature type="transmembrane region" description="Helical" evidence="5">
    <location>
        <begin position="319"/>
        <end position="336"/>
    </location>
</feature>
<dbReference type="STRING" id="327939.BIW53_02710"/>
<reference evidence="7 8" key="1">
    <citation type="submission" date="2016-10" db="EMBL/GenBank/DDBJ databases">
        <title>Pseudoalteromonas amylolytica sp. nov., isolated from the surface seawater.</title>
        <authorList>
            <person name="Wu Y.-H."/>
            <person name="Cheng H."/>
            <person name="Jin X.-B."/>
            <person name="Wang C.-S."/>
            <person name="Xu X.-W."/>
        </authorList>
    </citation>
    <scope>NUCLEOTIDE SEQUENCE [LARGE SCALE GENOMIC DNA]</scope>
    <source>
        <strain evidence="7 8">JCM 12483</strain>
    </source>
</reference>
<dbReference type="InterPro" id="IPR001902">
    <property type="entry name" value="SLC26A/SulP_fam"/>
</dbReference>
<feature type="transmembrane region" description="Helical" evidence="5">
    <location>
        <begin position="285"/>
        <end position="307"/>
    </location>
</feature>
<feature type="transmembrane region" description="Helical" evidence="5">
    <location>
        <begin position="124"/>
        <end position="146"/>
    </location>
</feature>
<dbReference type="PANTHER" id="PTHR11814">
    <property type="entry name" value="SULFATE TRANSPORTER"/>
    <property type="match status" value="1"/>
</dbReference>
<evidence type="ECO:0000313" key="8">
    <source>
        <dbReference type="Proteomes" id="UP000180253"/>
    </source>
</evidence>
<feature type="transmembrane region" description="Helical" evidence="5">
    <location>
        <begin position="166"/>
        <end position="187"/>
    </location>
</feature>
<dbReference type="Proteomes" id="UP000180253">
    <property type="component" value="Unassembled WGS sequence"/>
</dbReference>
<dbReference type="RefSeq" id="WP_070990282.1">
    <property type="nucleotide sequence ID" value="NZ_CBCSHD010000008.1"/>
</dbReference>
<evidence type="ECO:0000259" key="6">
    <source>
        <dbReference type="PROSITE" id="PS50801"/>
    </source>
</evidence>
<dbReference type="Pfam" id="PF01740">
    <property type="entry name" value="STAS"/>
    <property type="match status" value="1"/>
</dbReference>
<dbReference type="AlphaFoldDB" id="A0A1S1NCS4"/>
<feature type="transmembrane region" description="Helical" evidence="5">
    <location>
        <begin position="374"/>
        <end position="398"/>
    </location>
</feature>
<dbReference type="CDD" id="cd07042">
    <property type="entry name" value="STAS_SulP_like_sulfate_transporter"/>
    <property type="match status" value="1"/>
</dbReference>
<protein>
    <submittedName>
        <fullName evidence="7">Sodium-independent anion transporter</fullName>
    </submittedName>
</protein>
<dbReference type="InterPro" id="IPR011547">
    <property type="entry name" value="SLC26A/SulP_dom"/>
</dbReference>
<dbReference type="PROSITE" id="PS50801">
    <property type="entry name" value="STAS"/>
    <property type="match status" value="1"/>
</dbReference>
<dbReference type="GO" id="GO:0016020">
    <property type="term" value="C:membrane"/>
    <property type="evidence" value="ECO:0007669"/>
    <property type="project" value="UniProtKB-SubCell"/>
</dbReference>
<accession>A0A1S1NCS4</accession>
<evidence type="ECO:0000256" key="4">
    <source>
        <dbReference type="ARBA" id="ARBA00023136"/>
    </source>
</evidence>
<keyword evidence="3 5" id="KW-1133">Transmembrane helix</keyword>
<dbReference type="InterPro" id="IPR036513">
    <property type="entry name" value="STAS_dom_sf"/>
</dbReference>
<feature type="transmembrane region" description="Helical" evidence="5">
    <location>
        <begin position="194"/>
        <end position="213"/>
    </location>
</feature>
<dbReference type="SUPFAM" id="SSF52091">
    <property type="entry name" value="SpoIIaa-like"/>
    <property type="match status" value="1"/>
</dbReference>
<dbReference type="Pfam" id="PF00916">
    <property type="entry name" value="Sulfate_transp"/>
    <property type="match status" value="1"/>
</dbReference>